<dbReference type="Proteomes" id="UP001652662">
    <property type="component" value="Chromosome 6"/>
</dbReference>
<gene>
    <name evidence="14" type="primary">MOGAT2</name>
</gene>
<dbReference type="GeneID" id="103548224"/>
<sequence>MLSALNAPGCRRHPWLLLLPKEEREGGGGSGGGVGQRQSQQRAGGGSSMPRAGCKSAGSWSKGTGGPEPGQISLVVFIGLLFTRFWFFSILYSIWWYLDQDKPRQGGRCSKALQSWVMWKHMRDYFPISLVKTAELDPSRNYLAGFHPQGIMAPGAFVNLCTESTGFSSLFPGIRPHLIMLPFWFRVPFFREYLMMGGLVTSDKESIAHILNRKGGGNLAAIIIGGAQEALNARPGAYTLLLRNRKGFIKLALLHGAALVPMFSFGENDLFDQVENSPGSWLRWIQDKLQKTTSFSFPLFHGRGIFQYSFGFIPYRQPITTVGLTPRVGTCSKGPCDPGGSCSQPPPTFGSCSGEAHCSAEDPEPLAGGGGPAAPALHQGTVRPLRSPQAQVQRPHRPTLGFLLSASPEDRLALGSPVGSAVI</sequence>
<dbReference type="InterPro" id="IPR007130">
    <property type="entry name" value="DAGAT"/>
</dbReference>
<evidence type="ECO:0000256" key="12">
    <source>
        <dbReference type="SAM" id="MobiDB-lite"/>
    </source>
</evidence>
<dbReference type="PANTHER" id="PTHR12317:SF74">
    <property type="entry name" value="2-ACYLGLYCEROL O-ACYLTRANSFERASE 2"/>
    <property type="match status" value="1"/>
</dbReference>
<evidence type="ECO:0000256" key="11">
    <source>
        <dbReference type="RuleBase" id="RU367023"/>
    </source>
</evidence>
<dbReference type="PANTHER" id="PTHR12317">
    <property type="entry name" value="DIACYLGLYCEROL O-ACYLTRANSFERASE"/>
    <property type="match status" value="1"/>
</dbReference>
<evidence type="ECO:0000256" key="2">
    <source>
        <dbReference type="ARBA" id="ARBA00005420"/>
    </source>
</evidence>
<keyword evidence="10" id="KW-0012">Acyltransferase</keyword>
<comment type="caution">
    <text evidence="11">Lacks conserved residue(s) required for the propagation of feature annotation.</text>
</comment>
<keyword evidence="8" id="KW-0443">Lipid metabolism</keyword>
<protein>
    <recommendedName>
        <fullName evidence="11">Acyltransferase</fullName>
        <ecNumber evidence="11">2.3.1.-</ecNumber>
    </recommendedName>
</protein>
<evidence type="ECO:0000256" key="6">
    <source>
        <dbReference type="ARBA" id="ARBA00022824"/>
    </source>
</evidence>
<feature type="transmembrane region" description="Helical" evidence="11">
    <location>
        <begin position="72"/>
        <end position="98"/>
    </location>
</feature>
<name>A0ABM4PSM9_EQUPR</name>
<evidence type="ECO:0000256" key="8">
    <source>
        <dbReference type="ARBA" id="ARBA00023098"/>
    </source>
</evidence>
<evidence type="ECO:0000256" key="10">
    <source>
        <dbReference type="ARBA" id="ARBA00023315"/>
    </source>
</evidence>
<keyword evidence="13" id="KW-1185">Reference proteome</keyword>
<evidence type="ECO:0000256" key="3">
    <source>
        <dbReference type="ARBA" id="ARBA00022516"/>
    </source>
</evidence>
<keyword evidence="7 11" id="KW-1133">Transmembrane helix</keyword>
<evidence type="ECO:0000313" key="13">
    <source>
        <dbReference type="Proteomes" id="UP001652662"/>
    </source>
</evidence>
<dbReference type="RefSeq" id="XP_070480192.1">
    <property type="nucleotide sequence ID" value="XM_070624091.1"/>
</dbReference>
<evidence type="ECO:0000313" key="14">
    <source>
        <dbReference type="RefSeq" id="XP_070480192.1"/>
    </source>
</evidence>
<evidence type="ECO:0000256" key="7">
    <source>
        <dbReference type="ARBA" id="ARBA00022989"/>
    </source>
</evidence>
<evidence type="ECO:0000256" key="5">
    <source>
        <dbReference type="ARBA" id="ARBA00022692"/>
    </source>
</evidence>
<evidence type="ECO:0000256" key="9">
    <source>
        <dbReference type="ARBA" id="ARBA00023136"/>
    </source>
</evidence>
<comment type="similarity">
    <text evidence="2 11">Belongs to the diacylglycerol acyltransferase family.</text>
</comment>
<keyword evidence="9 11" id="KW-0472">Membrane</keyword>
<dbReference type="EC" id="2.3.1.-" evidence="11"/>
<evidence type="ECO:0000256" key="1">
    <source>
        <dbReference type="ARBA" id="ARBA00004477"/>
    </source>
</evidence>
<dbReference type="CDD" id="cd07987">
    <property type="entry name" value="LPLAT_MGAT-like"/>
    <property type="match status" value="1"/>
</dbReference>
<keyword evidence="4 11" id="KW-0808">Transferase</keyword>
<feature type="region of interest" description="Disordered" evidence="12">
    <location>
        <begin position="25"/>
        <end position="66"/>
    </location>
</feature>
<evidence type="ECO:0000256" key="4">
    <source>
        <dbReference type="ARBA" id="ARBA00022679"/>
    </source>
</evidence>
<keyword evidence="5 11" id="KW-0812">Transmembrane</keyword>
<organism evidence="13 14">
    <name type="scientific">Equus przewalskii</name>
    <name type="common">Przewalski's horse</name>
    <name type="synonym">Equus caballus przewalskii</name>
    <dbReference type="NCBI Taxonomy" id="9798"/>
    <lineage>
        <taxon>Eukaryota</taxon>
        <taxon>Metazoa</taxon>
        <taxon>Chordata</taxon>
        <taxon>Craniata</taxon>
        <taxon>Vertebrata</taxon>
        <taxon>Euteleostomi</taxon>
        <taxon>Mammalia</taxon>
        <taxon>Eutheria</taxon>
        <taxon>Laurasiatheria</taxon>
        <taxon>Perissodactyla</taxon>
        <taxon>Equidae</taxon>
        <taxon>Equus</taxon>
    </lineage>
</organism>
<proteinExistence type="inferred from homology"/>
<reference evidence="14" key="1">
    <citation type="submission" date="2025-08" db="UniProtKB">
        <authorList>
            <consortium name="RefSeq"/>
        </authorList>
    </citation>
    <scope>IDENTIFICATION</scope>
    <source>
        <tissue evidence="14">Blood</tissue>
    </source>
</reference>
<comment type="subcellular location">
    <subcellularLocation>
        <location evidence="1 11">Endoplasmic reticulum membrane</location>
        <topology evidence="1 11">Multi-pass membrane protein</topology>
    </subcellularLocation>
</comment>
<keyword evidence="3" id="KW-0444">Lipid biosynthesis</keyword>
<keyword evidence="6 11" id="KW-0256">Endoplasmic reticulum</keyword>
<accession>A0ABM4PSM9</accession>
<feature type="region of interest" description="Disordered" evidence="12">
    <location>
        <begin position="354"/>
        <end position="379"/>
    </location>
</feature>
<dbReference type="Pfam" id="PF03982">
    <property type="entry name" value="DAGAT"/>
    <property type="match status" value="1"/>
</dbReference>